<keyword evidence="2" id="KW-0560">Oxidoreductase</keyword>
<dbReference type="EC" id="1.-.-.-" evidence="2"/>
<evidence type="ECO:0000313" key="3">
    <source>
        <dbReference type="Proteomes" id="UP001596496"/>
    </source>
</evidence>
<dbReference type="Gene3D" id="1.20.910.10">
    <property type="entry name" value="Heme oxygenase-like"/>
    <property type="match status" value="1"/>
</dbReference>
<protein>
    <submittedName>
        <fullName evidence="2">Iron-containing redox enzyme family protein</fullName>
        <ecNumber evidence="2">1.-.-.-</ecNumber>
    </submittedName>
</protein>
<dbReference type="RefSeq" id="WP_380831342.1">
    <property type="nucleotide sequence ID" value="NZ_JBHTCG010000040.1"/>
</dbReference>
<name>A0ABW2PDT9_9ACTN</name>
<comment type="caution">
    <text evidence="2">The sequence shown here is derived from an EMBL/GenBank/DDBJ whole genome shotgun (WGS) entry which is preliminary data.</text>
</comment>
<sequence>MQPLKPAKRTHPDQTGAPRSPAVAGPAEDAGPAPAPPRLPEARGPLSAFLFGRLAGAPRELEEVAVDSGEPALHDEDLQIALYACYELHYQGFDGVDERWEWHPSLLRLRARLERRLEEGLADAVPRPAPVRAQRVPAALAELVADGDGDSPLADHLAHDAGPERFREFVVHRSVYQLKEADPHTWAIPRLRGRAKAALVEIQADEYGGGHRERMHAELYRATMRGLGLCDDYGHYVDRVPAITLAALATMSLFGLHRRHRGALLGHLAALEMTSSEPNAKYARGLRRLGADAATARFYDEHVQADAVHEQLAAHDMCGAFAAAHPSLAGEVLFGAACCLTLERLFARHLLGRWEAGESSLRGGEPL</sequence>
<evidence type="ECO:0000256" key="1">
    <source>
        <dbReference type="SAM" id="MobiDB-lite"/>
    </source>
</evidence>
<dbReference type="InterPro" id="IPR016084">
    <property type="entry name" value="Haem_Oase-like_multi-hlx"/>
</dbReference>
<feature type="compositionally biased region" description="Low complexity" evidence="1">
    <location>
        <begin position="21"/>
        <end position="32"/>
    </location>
</feature>
<evidence type="ECO:0000313" key="2">
    <source>
        <dbReference type="EMBL" id="MFC7387579.1"/>
    </source>
</evidence>
<dbReference type="Pfam" id="PF14518">
    <property type="entry name" value="Haem_oxygenas_2"/>
    <property type="match status" value="1"/>
</dbReference>
<dbReference type="EMBL" id="JBHTCG010000040">
    <property type="protein sequence ID" value="MFC7387579.1"/>
    <property type="molecule type" value="Genomic_DNA"/>
</dbReference>
<organism evidence="2 3">
    <name type="scientific">Sphaerisporangium rhizosphaerae</name>
    <dbReference type="NCBI Taxonomy" id="2269375"/>
    <lineage>
        <taxon>Bacteria</taxon>
        <taxon>Bacillati</taxon>
        <taxon>Actinomycetota</taxon>
        <taxon>Actinomycetes</taxon>
        <taxon>Streptosporangiales</taxon>
        <taxon>Streptosporangiaceae</taxon>
        <taxon>Sphaerisporangium</taxon>
    </lineage>
</organism>
<dbReference type="Proteomes" id="UP001596496">
    <property type="component" value="Unassembled WGS sequence"/>
</dbReference>
<gene>
    <name evidence="2" type="ORF">ACFQSB_35615</name>
</gene>
<proteinExistence type="predicted"/>
<accession>A0ABW2PDT9</accession>
<feature type="region of interest" description="Disordered" evidence="1">
    <location>
        <begin position="1"/>
        <end position="42"/>
    </location>
</feature>
<reference evidence="3" key="1">
    <citation type="journal article" date="2019" name="Int. J. Syst. Evol. Microbiol.">
        <title>The Global Catalogue of Microorganisms (GCM) 10K type strain sequencing project: providing services to taxonomists for standard genome sequencing and annotation.</title>
        <authorList>
            <consortium name="The Broad Institute Genomics Platform"/>
            <consortium name="The Broad Institute Genome Sequencing Center for Infectious Disease"/>
            <person name="Wu L."/>
            <person name="Ma J."/>
        </authorList>
    </citation>
    <scope>NUCLEOTIDE SEQUENCE [LARGE SCALE GENOMIC DNA]</scope>
    <source>
        <strain evidence="3">CECT 7649</strain>
    </source>
</reference>
<dbReference type="SMART" id="SM01236">
    <property type="entry name" value="Haem_oxygenase_2"/>
    <property type="match status" value="1"/>
</dbReference>
<dbReference type="GO" id="GO:0016491">
    <property type="term" value="F:oxidoreductase activity"/>
    <property type="evidence" value="ECO:0007669"/>
    <property type="project" value="UniProtKB-KW"/>
</dbReference>
<keyword evidence="3" id="KW-1185">Reference proteome</keyword>